<name>A0ABY7NF29_9MICO</name>
<dbReference type="EMBL" id="CP075584">
    <property type="protein sequence ID" value="WBM79401.1"/>
    <property type="molecule type" value="Genomic_DNA"/>
</dbReference>
<feature type="region of interest" description="Disordered" evidence="1">
    <location>
        <begin position="233"/>
        <end position="269"/>
    </location>
</feature>
<feature type="region of interest" description="Disordered" evidence="1">
    <location>
        <begin position="1"/>
        <end position="28"/>
    </location>
</feature>
<dbReference type="RefSeq" id="WP_281533951.1">
    <property type="nucleotide sequence ID" value="NZ_CP075584.1"/>
</dbReference>
<feature type="transmembrane region" description="Helical" evidence="2">
    <location>
        <begin position="183"/>
        <end position="206"/>
    </location>
</feature>
<keyword evidence="2" id="KW-1133">Transmembrane helix</keyword>
<keyword evidence="4" id="KW-1185">Reference proteome</keyword>
<evidence type="ECO:0000256" key="2">
    <source>
        <dbReference type="SAM" id="Phobius"/>
    </source>
</evidence>
<feature type="transmembrane region" description="Helical" evidence="2">
    <location>
        <begin position="156"/>
        <end position="177"/>
    </location>
</feature>
<feature type="compositionally biased region" description="Pro residues" evidence="1">
    <location>
        <begin position="255"/>
        <end position="269"/>
    </location>
</feature>
<reference evidence="3 4" key="1">
    <citation type="submission" date="2021-05" db="EMBL/GenBank/DDBJ databases">
        <authorList>
            <person name="Kumar R."/>
            <person name="Kumar A."/>
            <person name="Mukhia S."/>
        </authorList>
    </citation>
    <scope>NUCLEOTIDE SEQUENCE [LARGE SCALE GENOMIC DNA]</scope>
    <source>
        <strain evidence="3 4">ERMR7:08</strain>
    </source>
</reference>
<sequence length="269" mass="28495">MTQPPKAPTGGDPGGHGDPGDGDVTDSRAGATPAELARVLLLEAAAMDPYAVVLTSIEDGLGRWLEVGTGDHTRVAFAESAEYIYPRHVEARGATNATAVEFMVENAAGDERRAVRPYTVAVGDRLRLANDVQVFEWIDASLNVGRSSERPPFKRLAMWWLVSAVATGATISLYALADVGAHVGGYLGVIAGALAIVFGAAATLQWNIRVSVRNRRAACAHWQVARDVQISAIHPPEPVDPDAQETVVGDDTPEPLEPSGPPDGRMPPH</sequence>
<proteinExistence type="predicted"/>
<gene>
    <name evidence="3" type="ORF">KIV56_13485</name>
</gene>
<evidence type="ECO:0000256" key="1">
    <source>
        <dbReference type="SAM" id="MobiDB-lite"/>
    </source>
</evidence>
<evidence type="ECO:0000313" key="3">
    <source>
        <dbReference type="EMBL" id="WBM79401.1"/>
    </source>
</evidence>
<accession>A0ABY7NF29</accession>
<protein>
    <submittedName>
        <fullName evidence="3">Uncharacterized protein</fullName>
    </submittedName>
</protein>
<evidence type="ECO:0000313" key="4">
    <source>
        <dbReference type="Proteomes" id="UP001212421"/>
    </source>
</evidence>
<organism evidence="3 4">
    <name type="scientific">Cryobacterium breve</name>
    <dbReference type="NCBI Taxonomy" id="1259258"/>
    <lineage>
        <taxon>Bacteria</taxon>
        <taxon>Bacillati</taxon>
        <taxon>Actinomycetota</taxon>
        <taxon>Actinomycetes</taxon>
        <taxon>Micrococcales</taxon>
        <taxon>Microbacteriaceae</taxon>
        <taxon>Cryobacterium</taxon>
    </lineage>
</organism>
<dbReference type="Proteomes" id="UP001212421">
    <property type="component" value="Chromosome"/>
</dbReference>
<keyword evidence="2" id="KW-0812">Transmembrane</keyword>
<keyword evidence="2" id="KW-0472">Membrane</keyword>